<feature type="domain" description="SLH" evidence="4">
    <location>
        <begin position="288"/>
        <end position="353"/>
    </location>
</feature>
<dbReference type="InterPro" id="IPR051465">
    <property type="entry name" value="Cell_Envelope_Struct_Comp"/>
</dbReference>
<dbReference type="InterPro" id="IPR047568">
    <property type="entry name" value="ATLF-like_dom"/>
</dbReference>
<dbReference type="Gene3D" id="3.40.390.10">
    <property type="entry name" value="Collagenase (Catalytic Domain)"/>
    <property type="match status" value="1"/>
</dbReference>
<name>A0ABW5PCB8_9BACL</name>
<comment type="caution">
    <text evidence="6">The sequence shown here is derived from an EMBL/GenBank/DDBJ whole genome shotgun (WGS) entry which is preliminary data.</text>
</comment>
<accession>A0ABW5PCB8</accession>
<dbReference type="Pfam" id="PF00395">
    <property type="entry name" value="SLH"/>
    <property type="match status" value="3"/>
</dbReference>
<dbReference type="InterPro" id="IPR014781">
    <property type="entry name" value="Anthrax_toxin_lethal/edema_N/C"/>
</dbReference>
<gene>
    <name evidence="6" type="ORF">ACFSUF_11185</name>
</gene>
<dbReference type="PANTHER" id="PTHR43308">
    <property type="entry name" value="OUTER MEMBRANE PROTEIN ALPHA-RELATED"/>
    <property type="match status" value="1"/>
</dbReference>
<dbReference type="PROSITE" id="PS51995">
    <property type="entry name" value="ATLF"/>
    <property type="match status" value="1"/>
</dbReference>
<feature type="domain" description="ATLF-like" evidence="5">
    <location>
        <begin position="32"/>
        <end position="219"/>
    </location>
</feature>
<reference evidence="7" key="1">
    <citation type="journal article" date="2019" name="Int. J. Syst. Evol. Microbiol.">
        <title>The Global Catalogue of Microorganisms (GCM) 10K type strain sequencing project: providing services to taxonomists for standard genome sequencing and annotation.</title>
        <authorList>
            <consortium name="The Broad Institute Genomics Platform"/>
            <consortium name="The Broad Institute Genome Sequencing Center for Infectious Disease"/>
            <person name="Wu L."/>
            <person name="Ma J."/>
        </authorList>
    </citation>
    <scope>NUCLEOTIDE SEQUENCE [LARGE SCALE GENOMIC DNA]</scope>
    <source>
        <strain evidence="7">KCTC 3950</strain>
    </source>
</reference>
<dbReference type="Pfam" id="PF07737">
    <property type="entry name" value="ATLF"/>
    <property type="match status" value="1"/>
</dbReference>
<dbReference type="PROSITE" id="PS51272">
    <property type="entry name" value="SLH"/>
    <property type="match status" value="3"/>
</dbReference>
<evidence type="ECO:0000256" key="2">
    <source>
        <dbReference type="ARBA" id="ARBA00022525"/>
    </source>
</evidence>
<evidence type="ECO:0000259" key="5">
    <source>
        <dbReference type="PROSITE" id="PS51995"/>
    </source>
</evidence>
<proteinExistence type="predicted"/>
<keyword evidence="7" id="KW-1185">Reference proteome</keyword>
<dbReference type="PANTHER" id="PTHR43308:SF5">
    <property type="entry name" value="S-LAYER PROTEIN _ PEPTIDOGLYCAN ENDO-BETA-N-ACETYLGLUCOSAMINIDASE"/>
    <property type="match status" value="1"/>
</dbReference>
<dbReference type="InterPro" id="IPR024079">
    <property type="entry name" value="MetalloPept_cat_dom_sf"/>
</dbReference>
<keyword evidence="3" id="KW-0732">Signal</keyword>
<sequence>MGVGLLKNIAIFTAAASLLITGSLPASAEASRSYLEHQLIKLPSGTFDREEADAMTSRLFRMYPNLLEGLIYNKIHIKLTNGPITEEPEMAAFKGKTPRGWEGTGKSWDDIPGSGGNPVLVRIGYSERGKGHGSYNLELHETMHAVDRYLFHEVSTSEKFRKLWEEEAGRLYYGDGYIDSYPEEYFAEAACMMFASEETRTAAEQKLPETYSFLESLFREYVPSLPAPIKEIEQHWAKSAIERLIGLQILTGLPGGKILPSSPVTREQYVKILLIASGGSPSQANGPDRSAFSDVPATRWSSTYINEAVNKGWVLPGEYDDARFLPGRTLTRLEMAVMAARALRLQENVNALASFPDSSVIPVELQGAAGAAVAAGLLKGLPGGKFGPDAEVTRAQAAAVTANVLASQAQIPVPIDNQGSAAIDFK</sequence>
<dbReference type="EMBL" id="JBHUME010000007">
    <property type="protein sequence ID" value="MFD2612986.1"/>
    <property type="molecule type" value="Genomic_DNA"/>
</dbReference>
<comment type="subcellular location">
    <subcellularLocation>
        <location evidence="1">Secreted</location>
    </subcellularLocation>
</comment>
<protein>
    <submittedName>
        <fullName evidence="6">S-layer homology domain-containing protein</fullName>
    </submittedName>
</protein>
<dbReference type="RefSeq" id="WP_377602866.1">
    <property type="nucleotide sequence ID" value="NZ_JBHUME010000007.1"/>
</dbReference>
<evidence type="ECO:0000259" key="4">
    <source>
        <dbReference type="PROSITE" id="PS51272"/>
    </source>
</evidence>
<keyword evidence="2" id="KW-0964">Secreted</keyword>
<dbReference type="Proteomes" id="UP001597541">
    <property type="component" value="Unassembled WGS sequence"/>
</dbReference>
<evidence type="ECO:0000313" key="6">
    <source>
        <dbReference type="EMBL" id="MFD2612986.1"/>
    </source>
</evidence>
<feature type="domain" description="SLH" evidence="4">
    <location>
        <begin position="354"/>
        <end position="415"/>
    </location>
</feature>
<dbReference type="SUPFAM" id="SSF55486">
    <property type="entry name" value="Metalloproteases ('zincins'), catalytic domain"/>
    <property type="match status" value="1"/>
</dbReference>
<evidence type="ECO:0000256" key="3">
    <source>
        <dbReference type="SAM" id="SignalP"/>
    </source>
</evidence>
<dbReference type="InterPro" id="IPR001119">
    <property type="entry name" value="SLH_dom"/>
</dbReference>
<feature type="chain" id="PRO_5047266681" evidence="3">
    <location>
        <begin position="29"/>
        <end position="426"/>
    </location>
</feature>
<dbReference type="CDD" id="cd20183">
    <property type="entry name" value="M34_PPEP"/>
    <property type="match status" value="1"/>
</dbReference>
<feature type="signal peptide" evidence="3">
    <location>
        <begin position="1"/>
        <end position="28"/>
    </location>
</feature>
<evidence type="ECO:0000313" key="7">
    <source>
        <dbReference type="Proteomes" id="UP001597541"/>
    </source>
</evidence>
<feature type="domain" description="SLH" evidence="4">
    <location>
        <begin position="224"/>
        <end position="287"/>
    </location>
</feature>
<organism evidence="6 7">
    <name type="scientific">Paenibacillus gansuensis</name>
    <dbReference type="NCBI Taxonomy" id="306542"/>
    <lineage>
        <taxon>Bacteria</taxon>
        <taxon>Bacillati</taxon>
        <taxon>Bacillota</taxon>
        <taxon>Bacilli</taxon>
        <taxon>Bacillales</taxon>
        <taxon>Paenibacillaceae</taxon>
        <taxon>Paenibacillus</taxon>
    </lineage>
</organism>
<evidence type="ECO:0000256" key="1">
    <source>
        <dbReference type="ARBA" id="ARBA00004613"/>
    </source>
</evidence>